<evidence type="ECO:0000313" key="11">
    <source>
        <dbReference type="Proteomes" id="UP001629156"/>
    </source>
</evidence>
<evidence type="ECO:0000259" key="9">
    <source>
        <dbReference type="PROSITE" id="PS51175"/>
    </source>
</evidence>
<evidence type="ECO:0000256" key="8">
    <source>
        <dbReference type="SAM" id="SignalP"/>
    </source>
</evidence>
<dbReference type="RefSeq" id="WP_408085375.1">
    <property type="nucleotide sequence ID" value="NZ_JBELPZ010000012.1"/>
</dbReference>
<keyword evidence="7" id="KW-0624">Polysaccharide degradation</keyword>
<dbReference type="InterPro" id="IPR001547">
    <property type="entry name" value="Glyco_hydro_5"/>
</dbReference>
<dbReference type="NCBIfam" id="TIGR04183">
    <property type="entry name" value="Por_Secre_tail"/>
    <property type="match status" value="1"/>
</dbReference>
<dbReference type="SMART" id="SM00606">
    <property type="entry name" value="CBD_IV"/>
    <property type="match status" value="2"/>
</dbReference>
<evidence type="ECO:0000256" key="5">
    <source>
        <dbReference type="ARBA" id="ARBA00023277"/>
    </source>
</evidence>
<dbReference type="Gene3D" id="3.20.20.80">
    <property type="entry name" value="Glycosidases"/>
    <property type="match status" value="1"/>
</dbReference>
<dbReference type="EMBL" id="JBELPZ010000012">
    <property type="protein sequence ID" value="MFL9845107.1"/>
    <property type="molecule type" value="Genomic_DNA"/>
</dbReference>
<comment type="similarity">
    <text evidence="1">Belongs to the glycosyl hydrolase 5 (cellulase A) family.</text>
</comment>
<evidence type="ECO:0000256" key="6">
    <source>
        <dbReference type="ARBA" id="ARBA00023295"/>
    </source>
</evidence>
<keyword evidence="5" id="KW-0119">Carbohydrate metabolism</keyword>
<sequence>MKKLLFVIMLMVTSYNVFAQGFLHQDGQNIVDGNGNNVLLRGLGLGGWMVQEGYMLQTDGFAGSQHEIRAKIKGLIGAENTEAFYQAYRDNGITKRDIDSLKAWGFNSVRLPMHYNLYTLPIEQEPVAGQNTWLDEGFERTDQLLQWCAANEMYLILDMHAAPGGQGKDANISDYDPSKPSLWESAANRQKMVALWHELAVRYKDSPWIGAYDLINEPNWAFTGSNQNGCDENSNGPLRNLMIDITESIREVDNNHMIIIEGNCWGNNYNGIFPLWDDNMTVSFHKYWNQNDQGSIQGLLDIRAQHNVPLWLGESGENSNVWFRDAISLVESLNIGWAFWPMKKIGSIAGVTTVQKTPEYQQLLDYWNNGGTQPTESFATAALMQMAESYKMQNVTVNRNVIDAMFRQVQTFETKAYTNNELPGKIYATEFDLGTNNYAYKDNDVATYHSGGGEYTAWNQGWSMRNDGVDIQTTNDAGSNGYIVSFIAPNEWLLFTIPSDEAMAYDIDIRYAGTNGKLHIEDATGRISQTISLPSTGSYTTWSTITLNDVIVKQGENKIKVYFETGGFNLSYLQFKNPVAPESIALSVIDAGTNVLGDEITVTFNKSLAAGIDFDASNLTLKLNGNPVGIDDIVMSDTGNKFIISPATPVSQGDVITMSYAGSNLIATDATVQAVFTDMPVANRVGNIQTISGLIQAESFYVNNGLALEDTTDSGGGQNIGYTDAGDYLDYLVNINEAGNYKIEYRTSGQSQTGQVTLQLINNDVVQDIQTVSFPPTGGWQTWVTTAAQAELPQGRYYLRILITAPGFNLNWVKFSLMAPDDDNDGVSNDLDQCPDTPAGDVVDFNGCTIFTLPGNNFSIAVTNETCRTSNNGSVVINAVANHNYTATLTAEGYNQSSDFTANTTFGNLQAGSYQLCITLPEESGYQQCFDMTITEPQDLAVLSRVRNDEYEVEVDLYGADEYFITLNNATYTTTQNTIVLPLKPGTNNLEVKTAKECQGTYRKSIVMDNTILLYPNPVNSDMLFAAVPEADGAKVYVEIFTIQGKRILAQEYSPQDRVVGINTSSIAQGVYIVKVVCGSSVFNSKIIKE</sequence>
<gene>
    <name evidence="10" type="ORF">ABS766_11815</name>
</gene>
<dbReference type="PANTHER" id="PTHR31297">
    <property type="entry name" value="GLUCAN ENDO-1,6-BETA-GLUCOSIDASE B"/>
    <property type="match status" value="1"/>
</dbReference>
<dbReference type="InterPro" id="IPR005084">
    <property type="entry name" value="CBM6"/>
</dbReference>
<evidence type="ECO:0000256" key="4">
    <source>
        <dbReference type="ARBA" id="ARBA00023001"/>
    </source>
</evidence>
<reference evidence="10 11" key="1">
    <citation type="submission" date="2024-06" db="EMBL/GenBank/DDBJ databases">
        <authorList>
            <person name="Kaempfer P."/>
            <person name="Viver T."/>
        </authorList>
    </citation>
    <scope>NUCLEOTIDE SEQUENCE [LARGE SCALE GENOMIC DNA]</scope>
    <source>
        <strain evidence="10 11">ST-119</strain>
    </source>
</reference>
<keyword evidence="4" id="KW-0136">Cellulose degradation</keyword>
<dbReference type="Pfam" id="PF18962">
    <property type="entry name" value="Por_Secre_tail"/>
    <property type="match status" value="1"/>
</dbReference>
<dbReference type="Pfam" id="PF00150">
    <property type="entry name" value="Cellulase"/>
    <property type="match status" value="1"/>
</dbReference>
<organism evidence="10 11">
    <name type="scientific">Flavobacterium rhizosphaerae</name>
    <dbReference type="NCBI Taxonomy" id="3163298"/>
    <lineage>
        <taxon>Bacteria</taxon>
        <taxon>Pseudomonadati</taxon>
        <taxon>Bacteroidota</taxon>
        <taxon>Flavobacteriia</taxon>
        <taxon>Flavobacteriales</taxon>
        <taxon>Flavobacteriaceae</taxon>
        <taxon>Flavobacterium</taxon>
    </lineage>
</organism>
<dbReference type="Gene3D" id="2.60.120.260">
    <property type="entry name" value="Galactose-binding domain-like"/>
    <property type="match status" value="2"/>
</dbReference>
<dbReference type="SUPFAM" id="SSF49785">
    <property type="entry name" value="Galactose-binding domain-like"/>
    <property type="match status" value="2"/>
</dbReference>
<protein>
    <submittedName>
        <fullName evidence="10">Carbohydrate-binding protein</fullName>
    </submittedName>
</protein>
<evidence type="ECO:0000256" key="7">
    <source>
        <dbReference type="ARBA" id="ARBA00023326"/>
    </source>
</evidence>
<feature type="domain" description="CBM6" evidence="9">
    <location>
        <begin position="446"/>
        <end position="576"/>
    </location>
</feature>
<dbReference type="SUPFAM" id="SSF103647">
    <property type="entry name" value="TSP type-3 repeat"/>
    <property type="match status" value="1"/>
</dbReference>
<dbReference type="InterPro" id="IPR028974">
    <property type="entry name" value="TSP_type-3_rpt"/>
</dbReference>
<dbReference type="CDD" id="cd04080">
    <property type="entry name" value="CBM6_cellulase-like"/>
    <property type="match status" value="2"/>
</dbReference>
<evidence type="ECO:0000256" key="3">
    <source>
        <dbReference type="ARBA" id="ARBA00022801"/>
    </source>
</evidence>
<dbReference type="InterPro" id="IPR017853">
    <property type="entry name" value="GH"/>
</dbReference>
<name>A0ABW8Z0G3_9FLAO</name>
<dbReference type="Proteomes" id="UP001629156">
    <property type="component" value="Unassembled WGS sequence"/>
</dbReference>
<feature type="signal peptide" evidence="8">
    <location>
        <begin position="1"/>
        <end position="19"/>
    </location>
</feature>
<comment type="caution">
    <text evidence="10">The sequence shown here is derived from an EMBL/GenBank/DDBJ whole genome shotgun (WGS) entry which is preliminary data.</text>
</comment>
<feature type="domain" description="CBM6" evidence="9">
    <location>
        <begin position="693"/>
        <end position="816"/>
    </location>
</feature>
<dbReference type="SUPFAM" id="SSF51445">
    <property type="entry name" value="(Trans)glycosidases"/>
    <property type="match status" value="1"/>
</dbReference>
<dbReference type="Pfam" id="PF03422">
    <property type="entry name" value="CBM_6"/>
    <property type="match status" value="2"/>
</dbReference>
<keyword evidence="11" id="KW-1185">Reference proteome</keyword>
<accession>A0ABW8Z0G3</accession>
<evidence type="ECO:0000256" key="2">
    <source>
        <dbReference type="ARBA" id="ARBA00022729"/>
    </source>
</evidence>
<dbReference type="PROSITE" id="PS51175">
    <property type="entry name" value="CBM6"/>
    <property type="match status" value="2"/>
</dbReference>
<proteinExistence type="inferred from homology"/>
<dbReference type="InterPro" id="IPR006584">
    <property type="entry name" value="Cellulose-bd_IV"/>
</dbReference>
<dbReference type="PANTHER" id="PTHR31297:SF41">
    <property type="entry name" value="ENDOGLUCANASE, PUTATIVE (AFU_ORTHOLOGUE AFUA_5G01830)-RELATED"/>
    <property type="match status" value="1"/>
</dbReference>
<keyword evidence="2 8" id="KW-0732">Signal</keyword>
<keyword evidence="6" id="KW-0326">Glycosidase</keyword>
<evidence type="ECO:0000256" key="1">
    <source>
        <dbReference type="ARBA" id="ARBA00005641"/>
    </source>
</evidence>
<feature type="chain" id="PRO_5046677805" evidence="8">
    <location>
        <begin position="20"/>
        <end position="1090"/>
    </location>
</feature>
<evidence type="ECO:0000313" key="10">
    <source>
        <dbReference type="EMBL" id="MFL9845107.1"/>
    </source>
</evidence>
<dbReference type="InterPro" id="IPR050386">
    <property type="entry name" value="Glycosyl_hydrolase_5"/>
</dbReference>
<keyword evidence="3" id="KW-0378">Hydrolase</keyword>
<dbReference type="InterPro" id="IPR026444">
    <property type="entry name" value="Secre_tail"/>
</dbReference>
<dbReference type="InterPro" id="IPR008979">
    <property type="entry name" value="Galactose-bd-like_sf"/>
</dbReference>